<dbReference type="Proteomes" id="UP000596035">
    <property type="component" value="Chromosome"/>
</dbReference>
<evidence type="ECO:0000313" key="2">
    <source>
        <dbReference type="EMBL" id="ASB39600.1"/>
    </source>
</evidence>
<dbReference type="EMBL" id="CP021422">
    <property type="protein sequence ID" value="ASB39600.1"/>
    <property type="molecule type" value="Genomic_DNA"/>
</dbReference>
<dbReference type="Pfam" id="PF01909">
    <property type="entry name" value="NTP_transf_2"/>
    <property type="match status" value="1"/>
</dbReference>
<keyword evidence="4" id="KW-1185">Reference proteome</keyword>
<reference evidence="2" key="1">
    <citation type="journal article" date="2017" name="Genome Announc.">
        <title>High-Quality Whole-Genome Sequences of the Oligo-Mouse-Microbiota Bacterial Community.</title>
        <authorList>
            <person name="Garzetti D."/>
            <person name="Brugiroux S."/>
            <person name="Bunk B."/>
            <person name="Pukall R."/>
            <person name="McCoy K.D."/>
            <person name="Macpherson A.J."/>
            <person name="Stecher B."/>
        </authorList>
    </citation>
    <scope>NUCLEOTIDE SEQUENCE</scope>
    <source>
        <strain evidence="2">KB18</strain>
    </source>
</reference>
<protein>
    <submittedName>
        <fullName evidence="3">Nucleotidyltransferase domain-containing protein</fullName>
    </submittedName>
</protein>
<organism evidence="3 5">
    <name type="scientific">Acutalibacter muris</name>
    <dbReference type="NCBI Taxonomy" id="1796620"/>
    <lineage>
        <taxon>Bacteria</taxon>
        <taxon>Bacillati</taxon>
        <taxon>Bacillota</taxon>
        <taxon>Clostridia</taxon>
        <taxon>Eubacteriales</taxon>
        <taxon>Acutalibacteraceae</taxon>
        <taxon>Acutalibacter</taxon>
    </lineage>
</organism>
<evidence type="ECO:0000313" key="5">
    <source>
        <dbReference type="Proteomes" id="UP000596035"/>
    </source>
</evidence>
<dbReference type="AlphaFoldDB" id="A0A1Z2XME1"/>
<accession>A0A1Z2XME1</accession>
<evidence type="ECO:0000313" key="4">
    <source>
        <dbReference type="Proteomes" id="UP000196710"/>
    </source>
</evidence>
<dbReference type="Gene3D" id="3.30.460.10">
    <property type="entry name" value="Beta Polymerase, domain 2"/>
    <property type="match status" value="1"/>
</dbReference>
<reference evidence="4" key="2">
    <citation type="submission" date="2017-05" db="EMBL/GenBank/DDBJ databases">
        <title>Improved OligoMM genomes.</title>
        <authorList>
            <person name="Garzetti D."/>
        </authorList>
    </citation>
    <scope>NUCLEOTIDE SEQUENCE [LARGE SCALE GENOMIC DNA]</scope>
    <source>
        <strain evidence="4">KB18</strain>
    </source>
</reference>
<reference evidence="3 5" key="3">
    <citation type="submission" date="2020-11" db="EMBL/GenBank/DDBJ databases">
        <title>Closed and high quality bacterial genomes of the OMM12 community.</title>
        <authorList>
            <person name="Marbouty M."/>
            <person name="Lamy-Besnier Q."/>
            <person name="Debarbieux L."/>
            <person name="Koszul R."/>
        </authorList>
    </citation>
    <scope>NUCLEOTIDE SEQUENCE [LARGE SCALE GENOMIC DNA]</scope>
    <source>
        <strain evidence="3 5">KB18</strain>
    </source>
</reference>
<proteinExistence type="predicted"/>
<dbReference type="EMBL" id="CP065321">
    <property type="protein sequence ID" value="QQR28892.1"/>
    <property type="molecule type" value="Genomic_DNA"/>
</dbReference>
<dbReference type="GO" id="GO:0016779">
    <property type="term" value="F:nucleotidyltransferase activity"/>
    <property type="evidence" value="ECO:0007669"/>
    <property type="project" value="InterPro"/>
</dbReference>
<sequence>MNTVNNNILEYITDKYAPICVILYGSYADGSNDPDSDFDALAVTASGKPYHDTSIIDGVRLDLFVYPAAHFEGGTDWEEIVQIYHGRVALDRDGFGKRLMAGVKEYVDNLPGKSPEDIAAGLGWCEKMLARAGRGDPEGRFRWHWLLIDSLEIYFDALGERYWGPKKALLRMEREHPRALELYSAALGSLDYEALERWIEYIRTVST</sequence>
<name>A0A1Z2XME1_9FIRM</name>
<dbReference type="InterPro" id="IPR043519">
    <property type="entry name" value="NT_sf"/>
</dbReference>
<dbReference type="KEGG" id="amur:ADH66_02350"/>
<evidence type="ECO:0000259" key="1">
    <source>
        <dbReference type="Pfam" id="PF01909"/>
    </source>
</evidence>
<dbReference type="SUPFAM" id="SSF81301">
    <property type="entry name" value="Nucleotidyltransferase"/>
    <property type="match status" value="1"/>
</dbReference>
<gene>
    <name evidence="2" type="ORF">ADH66_02350</name>
    <name evidence="3" type="ORF">I5Q82_12390</name>
</gene>
<feature type="domain" description="Polymerase nucleotidyl transferase" evidence="1">
    <location>
        <begin position="7"/>
        <end position="49"/>
    </location>
</feature>
<dbReference type="InterPro" id="IPR002934">
    <property type="entry name" value="Polymerase_NTP_transf_dom"/>
</dbReference>
<evidence type="ECO:0000313" key="3">
    <source>
        <dbReference type="EMBL" id="QQR28892.1"/>
    </source>
</evidence>
<dbReference type="Proteomes" id="UP000196710">
    <property type="component" value="Chromosome"/>
</dbReference>
<dbReference type="CDD" id="cd05403">
    <property type="entry name" value="NT_KNTase_like"/>
    <property type="match status" value="1"/>
</dbReference>
<dbReference type="RefSeq" id="WP_066536153.1">
    <property type="nucleotide sequence ID" value="NZ_CP021422.1"/>
</dbReference>